<dbReference type="HOGENOM" id="CLU_1613560_0_0_1"/>
<proteinExistence type="predicted"/>
<dbReference type="EMBL" id="CP000593">
    <property type="protein sequence ID" value="ABO99431.1"/>
    <property type="molecule type" value="Genomic_DNA"/>
</dbReference>
<dbReference type="RefSeq" id="XP_001421138.1">
    <property type="nucleotide sequence ID" value="XM_001421101.1"/>
</dbReference>
<dbReference type="AlphaFoldDB" id="A4S6R4"/>
<dbReference type="Gramene" id="ABP01176">
    <property type="protein sequence ID" value="ABP01176"/>
    <property type="gene ID" value="OSTLU_19207"/>
</dbReference>
<feature type="region of interest" description="Disordered" evidence="1">
    <location>
        <begin position="82"/>
        <end position="117"/>
    </location>
</feature>
<dbReference type="KEGG" id="olu:OSTLU_27212"/>
<reference evidence="3 5" key="1">
    <citation type="journal article" date="2007" name="Proc. Natl. Acad. Sci. U.S.A.">
        <title>The tiny eukaryote Ostreococcus provides genomic insights into the paradox of plankton speciation.</title>
        <authorList>
            <person name="Palenik B."/>
            <person name="Grimwood J."/>
            <person name="Aerts A."/>
            <person name="Rouze P."/>
            <person name="Salamov A."/>
            <person name="Putnam N."/>
            <person name="Dupont C."/>
            <person name="Jorgensen R."/>
            <person name="Derelle E."/>
            <person name="Rombauts S."/>
            <person name="Zhou K."/>
            <person name="Otillar R."/>
            <person name="Merchant S.S."/>
            <person name="Podell S."/>
            <person name="Gaasterland T."/>
            <person name="Napoli C."/>
            <person name="Gendler K."/>
            <person name="Manuell A."/>
            <person name="Tai V."/>
            <person name="Vallon O."/>
            <person name="Piganeau G."/>
            <person name="Jancek S."/>
            <person name="Heijde M."/>
            <person name="Jabbari K."/>
            <person name="Bowler C."/>
            <person name="Lohr M."/>
            <person name="Robbens S."/>
            <person name="Werner G."/>
            <person name="Dubchak I."/>
            <person name="Pazour G.J."/>
            <person name="Ren Q."/>
            <person name="Paulsen I."/>
            <person name="Delwiche C."/>
            <person name="Schmutz J."/>
            <person name="Rokhsar D."/>
            <person name="Van de Peer Y."/>
            <person name="Moreau H."/>
            <person name="Grigoriev I.V."/>
        </authorList>
    </citation>
    <scope>NUCLEOTIDE SEQUENCE [LARGE SCALE GENOMIC DNA]</scope>
    <source>
        <strain evidence="3 5">CCE9901</strain>
    </source>
</reference>
<feature type="domain" description="GIY-YIG" evidence="2">
    <location>
        <begin position="2"/>
        <end position="80"/>
    </location>
</feature>
<dbReference type="GeneID" id="5006964"/>
<accession>A4S6R4</accession>
<evidence type="ECO:0000313" key="3">
    <source>
        <dbReference type="EMBL" id="ABO99431.1"/>
    </source>
</evidence>
<dbReference type="Proteomes" id="UP000001568">
    <property type="component" value="Chromosome 13"/>
</dbReference>
<protein>
    <recommendedName>
        <fullName evidence="2">GIY-YIG domain-containing protein</fullName>
    </recommendedName>
</protein>
<dbReference type="Gramene" id="ABO99431">
    <property type="protein sequence ID" value="ABO99431"/>
    <property type="gene ID" value="OSTLU_27212"/>
</dbReference>
<keyword evidence="5" id="KW-1185">Reference proteome</keyword>
<evidence type="ECO:0000256" key="1">
    <source>
        <dbReference type="SAM" id="MobiDB-lite"/>
    </source>
</evidence>
<dbReference type="GeneID" id="5004994"/>
<dbReference type="InterPro" id="IPR000305">
    <property type="entry name" value="GIY-YIG_endonuc"/>
</dbReference>
<name>A4S6R4_OSTLU</name>
<evidence type="ECO:0000313" key="4">
    <source>
        <dbReference type="EMBL" id="ABP01176.1"/>
    </source>
</evidence>
<sequence>MPSGCVYEMFSDNAKCNKTYIGSTTGSLRARLASHKYARHPIFTFGDADVRVLEKDIPAGELHQRKGAYMREKRDGLFNSRAAGRSQKHACRENVDESPAYSRAQYTPKRDGGDGNYRQLNYYKQHAKGILRKTCLKNARARGTLPSKRSLDKYQFTVDELRGLA</sequence>
<dbReference type="KEGG" id="olu:OSTLU_19207"/>
<evidence type="ECO:0000313" key="5">
    <source>
        <dbReference type="Proteomes" id="UP000001568"/>
    </source>
</evidence>
<dbReference type="EMBL" id="CP000601">
    <property type="protein sequence ID" value="ABP01176.1"/>
    <property type="molecule type" value="Genomic_DNA"/>
</dbReference>
<organism evidence="3 5">
    <name type="scientific">Ostreococcus lucimarinus (strain CCE9901)</name>
    <dbReference type="NCBI Taxonomy" id="436017"/>
    <lineage>
        <taxon>Eukaryota</taxon>
        <taxon>Viridiplantae</taxon>
        <taxon>Chlorophyta</taxon>
        <taxon>Mamiellophyceae</taxon>
        <taxon>Mamiellales</taxon>
        <taxon>Bathycoccaceae</taxon>
        <taxon>Ostreococcus</taxon>
    </lineage>
</organism>
<gene>
    <name evidence="4" type="ORF">OSTLU_19207</name>
    <name evidence="3" type="ORF">OSTLU_27212</name>
</gene>
<dbReference type="PROSITE" id="PS50164">
    <property type="entry name" value="GIY_YIG"/>
    <property type="match status" value="1"/>
</dbReference>
<dbReference type="RefSeq" id="XP_001422817.1">
    <property type="nucleotide sequence ID" value="XM_001422780.1"/>
</dbReference>
<dbReference type="Proteomes" id="UP000001568">
    <property type="component" value="Chromosome 21"/>
</dbReference>
<evidence type="ECO:0000259" key="2">
    <source>
        <dbReference type="PROSITE" id="PS50164"/>
    </source>
</evidence>